<dbReference type="GO" id="GO:0005829">
    <property type="term" value="C:cytosol"/>
    <property type="evidence" value="ECO:0007669"/>
    <property type="project" value="TreeGrafter"/>
</dbReference>
<evidence type="ECO:0000256" key="3">
    <source>
        <dbReference type="ARBA" id="ARBA00023125"/>
    </source>
</evidence>
<keyword evidence="4" id="KW-0804">Transcription</keyword>
<dbReference type="PATRIC" id="fig|476272.21.peg.1655"/>
<organism evidence="10 11">
    <name type="scientific">Blautia hydrogenotrophica (strain DSM 10507 / JCM 14656 / S5a33)</name>
    <name type="common">Ruminococcus hydrogenotrophicus</name>
    <dbReference type="NCBI Taxonomy" id="476272"/>
    <lineage>
        <taxon>Bacteria</taxon>
        <taxon>Bacillati</taxon>
        <taxon>Bacillota</taxon>
        <taxon>Clostridia</taxon>
        <taxon>Lachnospirales</taxon>
        <taxon>Lachnospiraceae</taxon>
        <taxon>Blautia</taxon>
    </lineage>
</organism>
<evidence type="ECO:0000256" key="2">
    <source>
        <dbReference type="ARBA" id="ARBA00023015"/>
    </source>
</evidence>
<comment type="caution">
    <text evidence="10">The sequence shown here is derived from an EMBL/GenBank/DDBJ whole genome shotgun (WGS) entry which is preliminary data.</text>
</comment>
<dbReference type="SUPFAM" id="SSF52172">
    <property type="entry name" value="CheY-like"/>
    <property type="match status" value="1"/>
</dbReference>
<sequence>MSKRALLWKQKGCRRVHILIVEDEKNIRQELKILLENSLYQVTALEDFSDVAAVVLRTIPDLVLLDLSLPEESGFEICAKIRAASEVPVIFVTGKTDSMDELTGMLKGADDYITKPFSPPVLLAHIAAVLKRYKRPEEISILQHRGVVLDLAKGCVEFQEQKVELTKNELKILHFLFLNADRIVSRVELIEYLWDNQVFIDDNTLSVNMTRIRAKLEEIGVHGFIKTKRGMGYCL</sequence>
<dbReference type="AlphaFoldDB" id="C0CMY4"/>
<evidence type="ECO:0000313" key="11">
    <source>
        <dbReference type="Proteomes" id="UP000003100"/>
    </source>
</evidence>
<reference evidence="10 11" key="2">
    <citation type="submission" date="2009-02" db="EMBL/GenBank/DDBJ databases">
        <title>Draft genome sequence of Blautia hydrogenotrophica DSM 10507 (Ruminococcus hydrogenotrophicus DSM 10507).</title>
        <authorList>
            <person name="Sudarsanam P."/>
            <person name="Ley R."/>
            <person name="Guruge J."/>
            <person name="Turnbaugh P.J."/>
            <person name="Mahowald M."/>
            <person name="Liep D."/>
            <person name="Gordon J."/>
        </authorList>
    </citation>
    <scope>NUCLEOTIDE SEQUENCE [LARGE SCALE GENOMIC DNA]</scope>
    <source>
        <strain evidence="11">DSM 10507 / JCM 14656 / S5a33</strain>
    </source>
</reference>
<keyword evidence="11" id="KW-1185">Reference proteome</keyword>
<dbReference type="eggNOG" id="COG0745">
    <property type="taxonomic scope" value="Bacteria"/>
</dbReference>
<dbReference type="GO" id="GO:0000156">
    <property type="term" value="F:phosphorelay response regulator activity"/>
    <property type="evidence" value="ECO:0007669"/>
    <property type="project" value="TreeGrafter"/>
</dbReference>
<feature type="DNA-binding region" description="OmpR/PhoB-type" evidence="7">
    <location>
        <begin position="139"/>
        <end position="235"/>
    </location>
</feature>
<dbReference type="InterPro" id="IPR036388">
    <property type="entry name" value="WH-like_DNA-bd_sf"/>
</dbReference>
<dbReference type="PANTHER" id="PTHR48111:SF43">
    <property type="entry name" value="STAGE 0 SPORULATION PROTEIN A HOMOLOG"/>
    <property type="match status" value="1"/>
</dbReference>
<dbReference type="CDD" id="cd00383">
    <property type="entry name" value="trans_reg_C"/>
    <property type="match status" value="1"/>
</dbReference>
<dbReference type="GO" id="GO:0000976">
    <property type="term" value="F:transcription cis-regulatory region binding"/>
    <property type="evidence" value="ECO:0007669"/>
    <property type="project" value="TreeGrafter"/>
</dbReference>
<accession>C0CMY4</accession>
<reference evidence="10 11" key="1">
    <citation type="submission" date="2009-01" db="EMBL/GenBank/DDBJ databases">
        <authorList>
            <person name="Fulton L."/>
            <person name="Clifton S."/>
            <person name="Fulton B."/>
            <person name="Xu J."/>
            <person name="Minx P."/>
            <person name="Pepin K.H."/>
            <person name="Johnson M."/>
            <person name="Bhonagiri V."/>
            <person name="Nash W.E."/>
            <person name="Mardis E.R."/>
            <person name="Wilson R.K."/>
        </authorList>
    </citation>
    <scope>NUCLEOTIDE SEQUENCE [LARGE SCALE GENOMIC DNA]</scope>
    <source>
        <strain evidence="11">DSM 10507 / JCM 14656 / S5a33</strain>
    </source>
</reference>
<evidence type="ECO:0000256" key="1">
    <source>
        <dbReference type="ARBA" id="ARBA00018672"/>
    </source>
</evidence>
<keyword evidence="2" id="KW-0805">Transcription regulation</keyword>
<dbReference type="Gene3D" id="6.10.250.690">
    <property type="match status" value="1"/>
</dbReference>
<dbReference type="PROSITE" id="PS51755">
    <property type="entry name" value="OMPR_PHOB"/>
    <property type="match status" value="1"/>
</dbReference>
<dbReference type="SMART" id="SM00448">
    <property type="entry name" value="REC"/>
    <property type="match status" value="1"/>
</dbReference>
<dbReference type="HOGENOM" id="CLU_000445_30_3_9"/>
<feature type="domain" description="Response regulatory" evidence="8">
    <location>
        <begin position="17"/>
        <end position="130"/>
    </location>
</feature>
<evidence type="ECO:0000256" key="7">
    <source>
        <dbReference type="PROSITE-ProRule" id="PRU01091"/>
    </source>
</evidence>
<gene>
    <name evidence="10" type="ORF">RUMHYD_02222</name>
</gene>
<feature type="domain" description="OmpR/PhoB-type" evidence="9">
    <location>
        <begin position="139"/>
        <end position="235"/>
    </location>
</feature>
<evidence type="ECO:0000259" key="9">
    <source>
        <dbReference type="PROSITE" id="PS51755"/>
    </source>
</evidence>
<dbReference type="InterPro" id="IPR039420">
    <property type="entry name" value="WalR-like"/>
</dbReference>
<dbReference type="Pfam" id="PF00486">
    <property type="entry name" value="Trans_reg_C"/>
    <property type="match status" value="1"/>
</dbReference>
<dbReference type="Gene3D" id="1.10.10.10">
    <property type="entry name" value="Winged helix-like DNA-binding domain superfamily/Winged helix DNA-binding domain"/>
    <property type="match status" value="1"/>
</dbReference>
<dbReference type="PROSITE" id="PS50110">
    <property type="entry name" value="RESPONSE_REGULATORY"/>
    <property type="match status" value="1"/>
</dbReference>
<evidence type="ECO:0000259" key="8">
    <source>
        <dbReference type="PROSITE" id="PS50110"/>
    </source>
</evidence>
<dbReference type="EMBL" id="ACBZ01000119">
    <property type="protein sequence ID" value="EEG48873.1"/>
    <property type="molecule type" value="Genomic_DNA"/>
</dbReference>
<dbReference type="InterPro" id="IPR011006">
    <property type="entry name" value="CheY-like_superfamily"/>
</dbReference>
<dbReference type="InterPro" id="IPR001789">
    <property type="entry name" value="Sig_transdc_resp-reg_receiver"/>
</dbReference>
<dbReference type="GO" id="GO:0006355">
    <property type="term" value="P:regulation of DNA-templated transcription"/>
    <property type="evidence" value="ECO:0007669"/>
    <property type="project" value="InterPro"/>
</dbReference>
<proteinExistence type="predicted"/>
<dbReference type="InterPro" id="IPR001867">
    <property type="entry name" value="OmpR/PhoB-type_DNA-bd"/>
</dbReference>
<keyword evidence="3 7" id="KW-0238">DNA-binding</keyword>
<evidence type="ECO:0000313" key="10">
    <source>
        <dbReference type="EMBL" id="EEG48873.1"/>
    </source>
</evidence>
<evidence type="ECO:0000256" key="6">
    <source>
        <dbReference type="PROSITE-ProRule" id="PRU00169"/>
    </source>
</evidence>
<dbReference type="SMART" id="SM00862">
    <property type="entry name" value="Trans_reg_C"/>
    <property type="match status" value="1"/>
</dbReference>
<name>C0CMY4_BLAHS</name>
<dbReference type="PANTHER" id="PTHR48111">
    <property type="entry name" value="REGULATOR OF RPOS"/>
    <property type="match status" value="1"/>
</dbReference>
<evidence type="ECO:0000256" key="4">
    <source>
        <dbReference type="ARBA" id="ARBA00023163"/>
    </source>
</evidence>
<comment type="function">
    <text evidence="5">May play the central regulatory role in sporulation. It may be an element of the effector pathway responsible for the activation of sporulation genes in response to nutritional stress. Spo0A may act in concert with spo0H (a sigma factor) to control the expression of some genes that are critical to the sporulation process.</text>
</comment>
<evidence type="ECO:0000256" key="5">
    <source>
        <dbReference type="ARBA" id="ARBA00024867"/>
    </source>
</evidence>
<dbReference type="Pfam" id="PF00072">
    <property type="entry name" value="Response_reg"/>
    <property type="match status" value="1"/>
</dbReference>
<feature type="modified residue" description="4-aspartylphosphate" evidence="6">
    <location>
        <position position="66"/>
    </location>
</feature>
<dbReference type="Gene3D" id="3.40.50.2300">
    <property type="match status" value="1"/>
</dbReference>
<protein>
    <recommendedName>
        <fullName evidence="1">Stage 0 sporulation protein A homolog</fullName>
    </recommendedName>
</protein>
<dbReference type="Proteomes" id="UP000003100">
    <property type="component" value="Unassembled WGS sequence"/>
</dbReference>
<keyword evidence="6" id="KW-0597">Phosphoprotein</keyword>
<dbReference type="GO" id="GO:0032993">
    <property type="term" value="C:protein-DNA complex"/>
    <property type="evidence" value="ECO:0007669"/>
    <property type="project" value="TreeGrafter"/>
</dbReference>